<dbReference type="AlphaFoldDB" id="A0A841JP13"/>
<dbReference type="Pfam" id="PF10957">
    <property type="entry name" value="Spore_Cse60"/>
    <property type="match status" value="1"/>
</dbReference>
<protein>
    <submittedName>
        <fullName evidence="1">Uncharacterized protein</fullName>
    </submittedName>
</protein>
<gene>
    <name evidence="1" type="ORF">HDF22_005497</name>
</gene>
<sequence>MKQVKIFYESSIFDLEKKINAFLSEQESNIDLIDIKFLDSGRDLNKDNTSTPVMRYHQDRYAALILYTQLEKQNVY</sequence>
<name>A0A841JP13_9SPHI</name>
<proteinExistence type="predicted"/>
<organism evidence="1 2">
    <name type="scientific">Mucilaginibacter lappiensis</name>
    <dbReference type="NCBI Taxonomy" id="354630"/>
    <lineage>
        <taxon>Bacteria</taxon>
        <taxon>Pseudomonadati</taxon>
        <taxon>Bacteroidota</taxon>
        <taxon>Sphingobacteriia</taxon>
        <taxon>Sphingobacteriales</taxon>
        <taxon>Sphingobacteriaceae</taxon>
        <taxon>Mucilaginibacter</taxon>
    </lineage>
</organism>
<dbReference type="EMBL" id="JACHCA010000022">
    <property type="protein sequence ID" value="MBB6131346.1"/>
    <property type="molecule type" value="Genomic_DNA"/>
</dbReference>
<evidence type="ECO:0000313" key="1">
    <source>
        <dbReference type="EMBL" id="MBB6131346.1"/>
    </source>
</evidence>
<dbReference type="RefSeq" id="WP_183589869.1">
    <property type="nucleotide sequence ID" value="NZ_JACHCA010000022.1"/>
</dbReference>
<comment type="caution">
    <text evidence="1">The sequence shown here is derived from an EMBL/GenBank/DDBJ whole genome shotgun (WGS) entry which is preliminary data.</text>
</comment>
<dbReference type="Proteomes" id="UP000548326">
    <property type="component" value="Unassembled WGS sequence"/>
</dbReference>
<evidence type="ECO:0000313" key="2">
    <source>
        <dbReference type="Proteomes" id="UP000548326"/>
    </source>
</evidence>
<accession>A0A841JP13</accession>
<dbReference type="InterPro" id="IPR020296">
    <property type="entry name" value="Spore_Cse60"/>
</dbReference>
<reference evidence="1 2" key="1">
    <citation type="submission" date="2020-08" db="EMBL/GenBank/DDBJ databases">
        <title>Genomic Encyclopedia of Type Strains, Phase IV (KMG-V): Genome sequencing to study the core and pangenomes of soil and plant-associated prokaryotes.</title>
        <authorList>
            <person name="Whitman W."/>
        </authorList>
    </citation>
    <scope>NUCLEOTIDE SEQUENCE [LARGE SCALE GENOMIC DNA]</scope>
    <source>
        <strain evidence="1 2">MP601</strain>
    </source>
</reference>